<sequence length="78" mass="8776">MLSVAATTLWRMVSTRWALLYSRVALINRMTRTRTVDSIVGASEGDWMEVPTYSMESPNESIGFKATTKSRKSSLRST</sequence>
<feature type="region of interest" description="Disordered" evidence="1">
    <location>
        <begin position="59"/>
        <end position="78"/>
    </location>
</feature>
<organism evidence="2">
    <name type="scientific">Utricularia reniformis</name>
    <dbReference type="NCBI Taxonomy" id="192314"/>
    <lineage>
        <taxon>Eukaryota</taxon>
        <taxon>Viridiplantae</taxon>
        <taxon>Streptophyta</taxon>
        <taxon>Embryophyta</taxon>
        <taxon>Tracheophyta</taxon>
        <taxon>Spermatophyta</taxon>
        <taxon>Magnoliopsida</taxon>
        <taxon>eudicotyledons</taxon>
        <taxon>Gunneridae</taxon>
        <taxon>Pentapetalae</taxon>
        <taxon>asterids</taxon>
        <taxon>lamiids</taxon>
        <taxon>Lamiales</taxon>
        <taxon>Lentibulariaceae</taxon>
        <taxon>Utricularia</taxon>
    </lineage>
</organism>
<dbReference type="EMBL" id="KY774314">
    <property type="protein sequence ID" value="ART31857.1"/>
    <property type="molecule type" value="Genomic_DNA"/>
</dbReference>
<geneLocation type="mitochondrion" evidence="2"/>
<gene>
    <name evidence="2" type="ORF">AEK19_MT1675</name>
</gene>
<protein>
    <submittedName>
        <fullName evidence="2">Uncharacterized protein</fullName>
    </submittedName>
</protein>
<reference evidence="2" key="1">
    <citation type="submission" date="2017-03" db="EMBL/GenBank/DDBJ databases">
        <title>The mitochondrial genome of the carnivorous plant Utricularia reniformis (Lentibulariaceae): structure, comparative analysis and evolutionary landmarks.</title>
        <authorList>
            <person name="Silva S.R."/>
            <person name="Alvarenga D.O."/>
            <person name="Michael T.P."/>
            <person name="Miranda V.F.O."/>
            <person name="Varani A.M."/>
        </authorList>
    </citation>
    <scope>NUCLEOTIDE SEQUENCE</scope>
</reference>
<feature type="compositionally biased region" description="Basic residues" evidence="1">
    <location>
        <begin position="68"/>
        <end position="78"/>
    </location>
</feature>
<accession>A0A1Y0B392</accession>
<name>A0A1Y0B392_9LAMI</name>
<dbReference type="AlphaFoldDB" id="A0A1Y0B392"/>
<evidence type="ECO:0000313" key="2">
    <source>
        <dbReference type="EMBL" id="ART31857.1"/>
    </source>
</evidence>
<keyword evidence="2" id="KW-0496">Mitochondrion</keyword>
<evidence type="ECO:0000256" key="1">
    <source>
        <dbReference type="SAM" id="MobiDB-lite"/>
    </source>
</evidence>
<proteinExistence type="predicted"/>